<reference evidence="5 6" key="1">
    <citation type="journal article" date="2018" name="Nat. Ecol. Evol.">
        <title>Shark genomes provide insights into elasmobranch evolution and the origin of vertebrates.</title>
        <authorList>
            <person name="Hara Y"/>
            <person name="Yamaguchi K"/>
            <person name="Onimaru K"/>
            <person name="Kadota M"/>
            <person name="Koyanagi M"/>
            <person name="Keeley SD"/>
            <person name="Tatsumi K"/>
            <person name="Tanaka K"/>
            <person name="Motone F"/>
            <person name="Kageyama Y"/>
            <person name="Nozu R"/>
            <person name="Adachi N"/>
            <person name="Nishimura O"/>
            <person name="Nakagawa R"/>
            <person name="Tanegashima C"/>
            <person name="Kiyatake I"/>
            <person name="Matsumoto R"/>
            <person name="Murakumo K"/>
            <person name="Nishida K"/>
            <person name="Terakita A"/>
            <person name="Kuratani S"/>
            <person name="Sato K"/>
            <person name="Hyodo S Kuraku.S."/>
        </authorList>
    </citation>
    <scope>NUCLEOTIDE SEQUENCE [LARGE SCALE GENOMIC DNA]</scope>
</reference>
<dbReference type="AlphaFoldDB" id="A0A401Q626"/>
<evidence type="ECO:0000256" key="1">
    <source>
        <dbReference type="ARBA" id="ARBA00033696"/>
    </source>
</evidence>
<dbReference type="OrthoDB" id="18042at2759"/>
<feature type="domain" description="VIP1 N-terminal" evidence="4">
    <location>
        <begin position="48"/>
        <end position="108"/>
    </location>
</feature>
<dbReference type="GO" id="GO:0006020">
    <property type="term" value="P:inositol metabolic process"/>
    <property type="evidence" value="ECO:0007669"/>
    <property type="project" value="TreeGrafter"/>
</dbReference>
<dbReference type="PANTHER" id="PTHR12750:SF9">
    <property type="entry name" value="INOSITOL HEXAKISPHOSPHATE AND DIPHOSPHOINOSITOL-PENTAKISPHOSPHATE KINASE"/>
    <property type="match status" value="1"/>
</dbReference>
<dbReference type="GO" id="GO:0000828">
    <property type="term" value="F:inositol hexakisphosphate kinase activity"/>
    <property type="evidence" value="ECO:0007669"/>
    <property type="project" value="TreeGrafter"/>
</dbReference>
<comment type="catalytic activity">
    <reaction evidence="2">
        <text>1D-myo-inositol hexakisphosphate + ATP = 1-diphospho-1D-myo-inositol 2,3,4,5,6-pentakisphosphate + ADP</text>
        <dbReference type="Rhea" id="RHEA:37459"/>
        <dbReference type="ChEBI" id="CHEBI:30616"/>
        <dbReference type="ChEBI" id="CHEBI:58130"/>
        <dbReference type="ChEBI" id="CHEBI:74946"/>
        <dbReference type="ChEBI" id="CHEBI:456216"/>
        <dbReference type="EC" id="2.7.4.24"/>
    </reaction>
    <physiologicalReaction direction="left-to-right" evidence="2">
        <dbReference type="Rhea" id="RHEA:37460"/>
    </physiologicalReaction>
</comment>
<dbReference type="GO" id="GO:0005829">
    <property type="term" value="C:cytosol"/>
    <property type="evidence" value="ECO:0007669"/>
    <property type="project" value="TreeGrafter"/>
</dbReference>
<protein>
    <recommendedName>
        <fullName evidence="4">VIP1 N-terminal domain-containing protein</fullName>
    </recommendedName>
</protein>
<dbReference type="PANTHER" id="PTHR12750">
    <property type="entry name" value="DIPHOSPHOINOSITOL PENTAKISPHOSPHATE KINASE"/>
    <property type="match status" value="1"/>
</dbReference>
<evidence type="ECO:0000259" key="4">
    <source>
        <dbReference type="Pfam" id="PF18086"/>
    </source>
</evidence>
<proteinExistence type="predicted"/>
<keyword evidence="3" id="KW-0812">Transmembrane</keyword>
<dbReference type="GO" id="GO:0033857">
    <property type="term" value="F:5-diphosphoinositol pentakisphosphate 1-kinase activity"/>
    <property type="evidence" value="ECO:0007669"/>
    <property type="project" value="TreeGrafter"/>
</dbReference>
<comment type="catalytic activity">
    <reaction evidence="1">
        <text>5-diphospho-1D-myo-inositol 1,2,3,4,6-pentakisphosphate + ATP + H(+) = 1,5-bis(diphospho)-1D-myo-inositol 2,3,4,6-tetrakisphosphate + ADP</text>
        <dbReference type="Rhea" id="RHEA:10276"/>
        <dbReference type="ChEBI" id="CHEBI:15378"/>
        <dbReference type="ChEBI" id="CHEBI:30616"/>
        <dbReference type="ChEBI" id="CHEBI:58628"/>
        <dbReference type="ChEBI" id="CHEBI:77983"/>
        <dbReference type="ChEBI" id="CHEBI:456216"/>
        <dbReference type="EC" id="2.7.4.24"/>
    </reaction>
    <physiologicalReaction direction="left-to-right" evidence="1">
        <dbReference type="Rhea" id="RHEA:10277"/>
    </physiologicalReaction>
</comment>
<feature type="transmembrane region" description="Helical" evidence="3">
    <location>
        <begin position="121"/>
        <end position="142"/>
    </location>
</feature>
<keyword evidence="6" id="KW-1185">Reference proteome</keyword>
<evidence type="ECO:0000256" key="3">
    <source>
        <dbReference type="SAM" id="Phobius"/>
    </source>
</evidence>
<dbReference type="Proteomes" id="UP000288216">
    <property type="component" value="Unassembled WGS sequence"/>
</dbReference>
<dbReference type="EMBL" id="BFAA01022420">
    <property type="protein sequence ID" value="GCB80840.1"/>
    <property type="molecule type" value="Genomic_DNA"/>
</dbReference>
<evidence type="ECO:0000256" key="2">
    <source>
        <dbReference type="ARBA" id="ARBA00034629"/>
    </source>
</evidence>
<evidence type="ECO:0000313" key="5">
    <source>
        <dbReference type="EMBL" id="GCB80840.1"/>
    </source>
</evidence>
<dbReference type="Gene3D" id="3.40.50.11950">
    <property type="match status" value="1"/>
</dbReference>
<dbReference type="STRING" id="75743.A0A401Q626"/>
<accession>A0A401Q626</accession>
<dbReference type="InterPro" id="IPR040557">
    <property type="entry name" value="VIP1_N"/>
</dbReference>
<sequence>MSAHGLDRESPNFFLGSEDVELRHQMKPQEFEDFDQDEEYDSPPERQIMVGICAMAKKSKSKPMSEILGRLCRFKYITTVIFEEDIIQNQPVEQWPLCDCLISFHSKGSSFVMHLMSERTLFNVLVQLGLFAHVLGFLRLSAFTDFKE</sequence>
<comment type="caution">
    <text evidence="5">The sequence shown here is derived from an EMBL/GenBank/DDBJ whole genome shotgun (WGS) entry which is preliminary data.</text>
</comment>
<gene>
    <name evidence="5" type="ORF">scyTo_0022412</name>
</gene>
<keyword evidence="3" id="KW-1133">Transmembrane helix</keyword>
<dbReference type="InterPro" id="IPR037446">
    <property type="entry name" value="His_Pase_VIP1"/>
</dbReference>
<keyword evidence="3" id="KW-0472">Membrane</keyword>
<organism evidence="5 6">
    <name type="scientific">Scyliorhinus torazame</name>
    <name type="common">Cloudy catshark</name>
    <name type="synonym">Catulus torazame</name>
    <dbReference type="NCBI Taxonomy" id="75743"/>
    <lineage>
        <taxon>Eukaryota</taxon>
        <taxon>Metazoa</taxon>
        <taxon>Chordata</taxon>
        <taxon>Craniata</taxon>
        <taxon>Vertebrata</taxon>
        <taxon>Chondrichthyes</taxon>
        <taxon>Elasmobranchii</taxon>
        <taxon>Galeomorphii</taxon>
        <taxon>Galeoidea</taxon>
        <taxon>Carcharhiniformes</taxon>
        <taxon>Scyliorhinidae</taxon>
        <taxon>Scyliorhinus</taxon>
    </lineage>
</organism>
<dbReference type="Pfam" id="PF18086">
    <property type="entry name" value="PPIP5K2_N"/>
    <property type="match status" value="1"/>
</dbReference>
<dbReference type="GO" id="GO:0032958">
    <property type="term" value="P:inositol phosphate biosynthetic process"/>
    <property type="evidence" value="ECO:0007669"/>
    <property type="project" value="TreeGrafter"/>
</dbReference>
<name>A0A401Q626_SCYTO</name>
<evidence type="ECO:0000313" key="6">
    <source>
        <dbReference type="Proteomes" id="UP000288216"/>
    </source>
</evidence>